<evidence type="ECO:0000313" key="3">
    <source>
        <dbReference type="Proteomes" id="UP000283479"/>
    </source>
</evidence>
<accession>A0A438ATE8</accession>
<dbReference type="Proteomes" id="UP000283479">
    <property type="component" value="Unassembled WGS sequence"/>
</dbReference>
<reference evidence="2 3" key="1">
    <citation type="submission" date="2018-11" db="EMBL/GenBank/DDBJ databases">
        <title>Rhodococcus spongicola sp. nov. and Rhodococcus xishaensis sp. nov. from marine sponges.</title>
        <authorList>
            <person name="Li L."/>
            <person name="Lin H.W."/>
        </authorList>
    </citation>
    <scope>NUCLEOTIDE SEQUENCE [LARGE SCALE GENOMIC DNA]</scope>
    <source>
        <strain evidence="2 3">LHW51113</strain>
    </source>
</reference>
<dbReference type="OrthoDB" id="4466032at2"/>
<protein>
    <recommendedName>
        <fullName evidence="4">Tissue inhibitor of metalloproteinase</fullName>
    </recommendedName>
</protein>
<evidence type="ECO:0000256" key="1">
    <source>
        <dbReference type="SAM" id="Phobius"/>
    </source>
</evidence>
<dbReference type="Gene3D" id="2.40.50.120">
    <property type="match status" value="1"/>
</dbReference>
<feature type="transmembrane region" description="Helical" evidence="1">
    <location>
        <begin position="182"/>
        <end position="201"/>
    </location>
</feature>
<keyword evidence="3" id="KW-1185">Reference proteome</keyword>
<dbReference type="InterPro" id="IPR008993">
    <property type="entry name" value="TIMP-like_OB-fold"/>
</dbReference>
<keyword evidence="1" id="KW-0472">Membrane</keyword>
<dbReference type="RefSeq" id="WP_127954171.1">
    <property type="nucleotide sequence ID" value="NZ_RKLO01000004.1"/>
</dbReference>
<evidence type="ECO:0008006" key="4">
    <source>
        <dbReference type="Google" id="ProtNLM"/>
    </source>
</evidence>
<keyword evidence="1" id="KW-0812">Transmembrane</keyword>
<sequence>MAIGADWNGGMMRWLISILAVVGLAGVLPLSTPAPAYACSCAYAPDGPQIIEHVSRAASVFTGTATAERIYDQTAFYEFEVREVFKGDIGTTTTVSSSVQGPACGRSFEVGTEYLVFTSTYQTHGARWSVNSCSATTESSNDRTREAAVTVYGEPGPPNPGAASFAMDAWSTAGIWIKRNALLLWAVVAIAVAAPLVAIARDLRKQSRSQR</sequence>
<proteinExistence type="predicted"/>
<dbReference type="AlphaFoldDB" id="A0A438ATE8"/>
<keyword evidence="1" id="KW-1133">Transmembrane helix</keyword>
<dbReference type="EMBL" id="RKLO01000004">
    <property type="protein sequence ID" value="RVW01915.1"/>
    <property type="molecule type" value="Genomic_DNA"/>
</dbReference>
<evidence type="ECO:0000313" key="2">
    <source>
        <dbReference type="EMBL" id="RVW01915.1"/>
    </source>
</evidence>
<organism evidence="2 3">
    <name type="scientific">Rhodococcus xishaensis</name>
    <dbReference type="NCBI Taxonomy" id="2487364"/>
    <lineage>
        <taxon>Bacteria</taxon>
        <taxon>Bacillati</taxon>
        <taxon>Actinomycetota</taxon>
        <taxon>Actinomycetes</taxon>
        <taxon>Mycobacteriales</taxon>
        <taxon>Nocardiaceae</taxon>
        <taxon>Rhodococcus</taxon>
    </lineage>
</organism>
<name>A0A438ATE8_9NOCA</name>
<dbReference type="SUPFAM" id="SSF50242">
    <property type="entry name" value="TIMP-like"/>
    <property type="match status" value="1"/>
</dbReference>
<gene>
    <name evidence="2" type="ORF">EGT50_10655</name>
</gene>
<comment type="caution">
    <text evidence="2">The sequence shown here is derived from an EMBL/GenBank/DDBJ whole genome shotgun (WGS) entry which is preliminary data.</text>
</comment>